<dbReference type="InterPro" id="IPR003661">
    <property type="entry name" value="HisK_dim/P_dom"/>
</dbReference>
<protein>
    <recommendedName>
        <fullName evidence="2">histidine kinase</fullName>
        <ecNumber evidence="2">2.7.13.3</ecNumber>
    </recommendedName>
</protein>
<name>B6BNC1_SULGG</name>
<comment type="catalytic activity">
    <reaction evidence="1">
        <text>ATP + protein L-histidine = ADP + protein N-phospho-L-histidine.</text>
        <dbReference type="EC" id="2.7.13.3"/>
    </reaction>
</comment>
<dbReference type="PROSITE" id="PS50109">
    <property type="entry name" value="HIS_KIN"/>
    <property type="match status" value="1"/>
</dbReference>
<gene>
    <name evidence="10" type="ORF">SMGD1_2468</name>
</gene>
<dbReference type="STRING" id="929558.SMGD1_2468"/>
<dbReference type="InterPro" id="IPR036097">
    <property type="entry name" value="HisK_dim/P_sf"/>
</dbReference>
<dbReference type="SUPFAM" id="SSF55874">
    <property type="entry name" value="ATPase domain of HSP90 chaperone/DNA topoisomerase II/histidine kinase"/>
    <property type="match status" value="1"/>
</dbReference>
<keyword evidence="8" id="KW-0902">Two-component regulatory system</keyword>
<dbReference type="EMBL" id="AFRZ01000001">
    <property type="protein sequence ID" value="EHP30991.1"/>
    <property type="molecule type" value="Genomic_DNA"/>
</dbReference>
<dbReference type="Gene3D" id="3.30.565.10">
    <property type="entry name" value="Histidine kinase-like ATPase, C-terminal domain"/>
    <property type="match status" value="1"/>
</dbReference>
<dbReference type="GO" id="GO:0000155">
    <property type="term" value="F:phosphorelay sensor kinase activity"/>
    <property type="evidence" value="ECO:0007669"/>
    <property type="project" value="InterPro"/>
</dbReference>
<keyword evidence="6 10" id="KW-0418">Kinase</keyword>
<dbReference type="PANTHER" id="PTHR43065:SF10">
    <property type="entry name" value="PEROXIDE STRESS-ACTIVATED HISTIDINE KINASE MAK3"/>
    <property type="match status" value="1"/>
</dbReference>
<dbReference type="InterPro" id="IPR036890">
    <property type="entry name" value="HATPase_C_sf"/>
</dbReference>
<dbReference type="InterPro" id="IPR004358">
    <property type="entry name" value="Sig_transdc_His_kin-like_C"/>
</dbReference>
<comment type="caution">
    <text evidence="10">The sequence shown here is derived from an EMBL/GenBank/DDBJ whole genome shotgun (WGS) entry which is preliminary data.</text>
</comment>
<reference evidence="10 11" key="1">
    <citation type="journal article" date="2012" name="Proc. Natl. Acad. Sci. U.S.A.">
        <title>Genome and physiology of a model Epsilonproteobacterium responsible for sulfide detoxification in marine oxygen depletion zones.</title>
        <authorList>
            <person name="Grote J."/>
            <person name="Schott T."/>
            <person name="Bruckner C.G."/>
            <person name="Glockner F.O."/>
            <person name="Jost G."/>
            <person name="Teeling H."/>
            <person name="Labrenz M."/>
            <person name="Jurgens K."/>
        </authorList>
    </citation>
    <scope>NUCLEOTIDE SEQUENCE [LARGE SCALE GENOMIC DNA]</scope>
    <source>
        <strain evidence="10 11">GD1</strain>
    </source>
</reference>
<organism evidence="10 11">
    <name type="scientific">Sulfurimonas gotlandica (strain DSM 19862 / JCM 16533 / GD1)</name>
    <dbReference type="NCBI Taxonomy" id="929558"/>
    <lineage>
        <taxon>Bacteria</taxon>
        <taxon>Pseudomonadati</taxon>
        <taxon>Campylobacterota</taxon>
        <taxon>Epsilonproteobacteria</taxon>
        <taxon>Campylobacterales</taxon>
        <taxon>Sulfurimonadaceae</taxon>
        <taxon>Sulfurimonas</taxon>
    </lineage>
</organism>
<dbReference type="EC" id="2.7.13.3" evidence="2"/>
<accession>B6BNC1</accession>
<dbReference type="PRINTS" id="PR00344">
    <property type="entry name" value="BCTRLSENSOR"/>
</dbReference>
<evidence type="ECO:0000313" key="11">
    <source>
        <dbReference type="Proteomes" id="UP000006431"/>
    </source>
</evidence>
<dbReference type="InterPro" id="IPR005467">
    <property type="entry name" value="His_kinase_dom"/>
</dbReference>
<dbReference type="RefSeq" id="WP_008339715.1">
    <property type="nucleotide sequence ID" value="NZ_AFRZ01000001.1"/>
</dbReference>
<dbReference type="GO" id="GO:0005524">
    <property type="term" value="F:ATP binding"/>
    <property type="evidence" value="ECO:0007669"/>
    <property type="project" value="UniProtKB-KW"/>
</dbReference>
<sequence>MTEDKLLKRQLKKAGISSFDSVDEEAFDKLLQYIEQSYRDNSETRRIMEHSLDIASQEMREVVDDLEKAHREVEKKDKLMFQQSRFAQMGEMISMIAHQWRQPLNMISVTTASIQFDVMLDKIENEKLIASMESIASYSQHLSDTIDDFRNFFRPAKEMQRTSYCEEVKSVLNIIEDSIAAKNIEIIKELNCKSEFNVYSNELKHVIINLIKNSEDVLVENNIENPYIKIRTYKQDKTRILEISDNGGGISPENIEKIFDPYFSTKIKKSGTGLGLYMSKIIIEEHCGGQLEVANNSDGAVFKVILSH</sequence>
<keyword evidence="7" id="KW-0067">ATP-binding</keyword>
<evidence type="ECO:0000256" key="7">
    <source>
        <dbReference type="ARBA" id="ARBA00022840"/>
    </source>
</evidence>
<dbReference type="Gene3D" id="1.10.287.130">
    <property type="match status" value="1"/>
</dbReference>
<evidence type="ECO:0000313" key="10">
    <source>
        <dbReference type="EMBL" id="EHP30991.1"/>
    </source>
</evidence>
<dbReference type="Proteomes" id="UP000006431">
    <property type="component" value="Unassembled WGS sequence"/>
</dbReference>
<dbReference type="CDD" id="cd00082">
    <property type="entry name" value="HisKA"/>
    <property type="match status" value="1"/>
</dbReference>
<dbReference type="SUPFAM" id="SSF47384">
    <property type="entry name" value="Homodimeric domain of signal transducing histidine kinase"/>
    <property type="match status" value="1"/>
</dbReference>
<evidence type="ECO:0000256" key="5">
    <source>
        <dbReference type="ARBA" id="ARBA00022741"/>
    </source>
</evidence>
<dbReference type="SMART" id="SM00387">
    <property type="entry name" value="HATPase_c"/>
    <property type="match status" value="1"/>
</dbReference>
<accession>H1FZI4</accession>
<dbReference type="InterPro" id="IPR003594">
    <property type="entry name" value="HATPase_dom"/>
</dbReference>
<keyword evidence="5" id="KW-0547">Nucleotide-binding</keyword>
<proteinExistence type="predicted"/>
<dbReference type="PANTHER" id="PTHR43065">
    <property type="entry name" value="SENSOR HISTIDINE KINASE"/>
    <property type="match status" value="1"/>
</dbReference>
<evidence type="ECO:0000256" key="3">
    <source>
        <dbReference type="ARBA" id="ARBA00022553"/>
    </source>
</evidence>
<keyword evidence="4" id="KW-0808">Transferase</keyword>
<evidence type="ECO:0000256" key="2">
    <source>
        <dbReference type="ARBA" id="ARBA00012438"/>
    </source>
</evidence>
<evidence type="ECO:0000256" key="1">
    <source>
        <dbReference type="ARBA" id="ARBA00000085"/>
    </source>
</evidence>
<keyword evidence="3" id="KW-0597">Phosphoprotein</keyword>
<feature type="domain" description="Histidine kinase" evidence="9">
    <location>
        <begin position="95"/>
        <end position="308"/>
    </location>
</feature>
<dbReference type="PATRIC" id="fig|929558.5.peg.2458"/>
<dbReference type="AlphaFoldDB" id="B6BNC1"/>
<evidence type="ECO:0000256" key="4">
    <source>
        <dbReference type="ARBA" id="ARBA00022679"/>
    </source>
</evidence>
<keyword evidence="11" id="KW-1185">Reference proteome</keyword>
<evidence type="ECO:0000256" key="6">
    <source>
        <dbReference type="ARBA" id="ARBA00022777"/>
    </source>
</evidence>
<evidence type="ECO:0000256" key="8">
    <source>
        <dbReference type="ARBA" id="ARBA00023012"/>
    </source>
</evidence>
<dbReference type="OrthoDB" id="9794419at2"/>
<dbReference type="eggNOG" id="COG4191">
    <property type="taxonomic scope" value="Bacteria"/>
</dbReference>
<dbReference type="Pfam" id="PF02518">
    <property type="entry name" value="HATPase_c"/>
    <property type="match status" value="1"/>
</dbReference>
<evidence type="ECO:0000259" key="9">
    <source>
        <dbReference type="PROSITE" id="PS50109"/>
    </source>
</evidence>
<dbReference type="HOGENOM" id="CLU_000445_133_0_7"/>